<dbReference type="EMBL" id="JXYS01000018">
    <property type="protein sequence ID" value="KJF18312.1"/>
    <property type="molecule type" value="Genomic_DNA"/>
</dbReference>
<dbReference type="FunFam" id="3.30.300.30:FF:000008">
    <property type="entry name" value="2,3-dihydroxybenzoate-AMP ligase"/>
    <property type="match status" value="1"/>
</dbReference>
<comment type="caution">
    <text evidence="6">The sequence shown here is derived from an EMBL/GenBank/DDBJ whole genome shotgun (WGS) entry which is preliminary data.</text>
</comment>
<dbReference type="OrthoDB" id="9803968at2"/>
<dbReference type="PANTHER" id="PTHR43201:SF5">
    <property type="entry name" value="MEDIUM-CHAIN ACYL-COA LIGASE ACSF2, MITOCHONDRIAL"/>
    <property type="match status" value="1"/>
</dbReference>
<proteinExistence type="inferred from homology"/>
<dbReference type="InterPro" id="IPR000873">
    <property type="entry name" value="AMP-dep_synth/lig_dom"/>
</dbReference>
<evidence type="ECO:0000259" key="4">
    <source>
        <dbReference type="Pfam" id="PF00501"/>
    </source>
</evidence>
<dbReference type="STRING" id="1280514.AXFE_07000"/>
<sequence>MKAKLDEIRQILTEPGQRFEITDTHIRGTTYRTWSQTPNSLRDILERSTKHASATYLVYEDERITYQEHLALVAKTAHGLIALGVKKGDRVVISMRNYPEWIISFWAISSIGAIAVPLNAWWTQQELEYGIADSMAKVVIVDAQRYSRIVPSIKGLVETLQEITILVVRCNEATFADLEIPDLGDSDSSLKILDFGKVIDGYCDLLPQVEILPDDPVTIFYTSGTTGAPKGALGTHRNICTNLISVLYISARNQMAYPSSQRTALDSNGDKQQNAYLLSVPLFHATGCHGVLIPNTFAGSKIIMMYRWNPERALELIEREKVTAFGGVPTMVWQVLNSRDFPMRDTSSVKLITYGGSPCPPELVRKIKENFPMGSPSNGYGLTETSSVATMNSGDDYLEKPDSVGLPLPVVELAVVNDSGDQLGPNQVGELIIKGPNIVDGYWNKPQATKDSFRDGWFYSGDLAYVDEEDFVYIVDRAKDMVIRGGENIYSIEVESVLYDFPGVVDAAIIGIPDLVMGEEVAAIVTCNPGISISEQDLRSYVAQHLAAFKVPKYIFFYDQLLPRNPTGKILKRQLREEVSRTILDQPSSLG</sequence>
<accession>A0A0D8HKL0</accession>
<dbReference type="GO" id="GO:0004467">
    <property type="term" value="F:long-chain fatty acid-CoA ligase activity"/>
    <property type="evidence" value="ECO:0007669"/>
    <property type="project" value="UniProtKB-EC"/>
</dbReference>
<evidence type="ECO:0000256" key="3">
    <source>
        <dbReference type="SAM" id="Phobius"/>
    </source>
</evidence>
<dbReference type="PATRIC" id="fig|1280514.3.peg.940"/>
<evidence type="ECO:0000256" key="1">
    <source>
        <dbReference type="ARBA" id="ARBA00006432"/>
    </source>
</evidence>
<keyword evidence="2 6" id="KW-0436">Ligase</keyword>
<dbReference type="EC" id="6.2.1.3" evidence="6"/>
<dbReference type="AlphaFoldDB" id="A0A0D8HKL0"/>
<evidence type="ECO:0000313" key="7">
    <source>
        <dbReference type="Proteomes" id="UP000032360"/>
    </source>
</evidence>
<dbReference type="SUPFAM" id="SSF56801">
    <property type="entry name" value="Acetyl-CoA synthetase-like"/>
    <property type="match status" value="1"/>
</dbReference>
<dbReference type="InterPro" id="IPR025110">
    <property type="entry name" value="AMP-bd_C"/>
</dbReference>
<evidence type="ECO:0000256" key="2">
    <source>
        <dbReference type="ARBA" id="ARBA00022598"/>
    </source>
</evidence>
<dbReference type="Proteomes" id="UP000032360">
    <property type="component" value="Unassembled WGS sequence"/>
</dbReference>
<name>A0A0D8HKL0_9ACTN</name>
<keyword evidence="7" id="KW-1185">Reference proteome</keyword>
<dbReference type="Gene3D" id="3.30.300.30">
    <property type="match status" value="1"/>
</dbReference>
<dbReference type="InterPro" id="IPR045851">
    <property type="entry name" value="AMP-bd_C_sf"/>
</dbReference>
<dbReference type="InterPro" id="IPR020845">
    <property type="entry name" value="AMP-binding_CS"/>
</dbReference>
<feature type="transmembrane region" description="Helical" evidence="3">
    <location>
        <begin position="101"/>
        <end position="122"/>
    </location>
</feature>
<dbReference type="Pfam" id="PF13193">
    <property type="entry name" value="AMP-binding_C"/>
    <property type="match status" value="1"/>
</dbReference>
<feature type="domain" description="AMP-dependent synthetase/ligase" evidence="4">
    <location>
        <begin position="47"/>
        <end position="443"/>
    </location>
</feature>
<keyword evidence="3" id="KW-0812">Transmembrane</keyword>
<evidence type="ECO:0000259" key="5">
    <source>
        <dbReference type="Pfam" id="PF13193"/>
    </source>
</evidence>
<dbReference type="GO" id="GO:0031956">
    <property type="term" value="F:medium-chain fatty acid-CoA ligase activity"/>
    <property type="evidence" value="ECO:0007669"/>
    <property type="project" value="TreeGrafter"/>
</dbReference>
<dbReference type="Gene3D" id="3.40.50.980">
    <property type="match status" value="2"/>
</dbReference>
<dbReference type="PROSITE" id="PS00455">
    <property type="entry name" value="AMP_BINDING"/>
    <property type="match status" value="1"/>
</dbReference>
<dbReference type="RefSeq" id="WP_052604472.1">
    <property type="nucleotide sequence ID" value="NZ_JXYS01000018.1"/>
</dbReference>
<keyword evidence="3" id="KW-1133">Transmembrane helix</keyword>
<keyword evidence="3" id="KW-0472">Membrane</keyword>
<dbReference type="Pfam" id="PF00501">
    <property type="entry name" value="AMP-binding"/>
    <property type="match status" value="1"/>
</dbReference>
<feature type="domain" description="AMP-binding enzyme C-terminal" evidence="5">
    <location>
        <begin position="493"/>
        <end position="569"/>
    </location>
</feature>
<protein>
    <submittedName>
        <fullName evidence="6">Long-chain-fatty-acid--CoA ligase</fullName>
        <ecNumber evidence="6">6.2.1.3</ecNumber>
    </submittedName>
</protein>
<reference evidence="6 7" key="1">
    <citation type="submission" date="2015-01" db="EMBL/GenBank/DDBJ databases">
        <title>Draft genome of the acidophilic iron oxidizer Acidithrix ferrooxidans strain Py-F3.</title>
        <authorList>
            <person name="Poehlein A."/>
            <person name="Eisen S."/>
            <person name="Schloemann M."/>
            <person name="Johnson B.D."/>
            <person name="Daniel R."/>
            <person name="Muehling M."/>
        </authorList>
    </citation>
    <scope>NUCLEOTIDE SEQUENCE [LARGE SCALE GENOMIC DNA]</scope>
    <source>
        <strain evidence="6 7">Py-F3</strain>
    </source>
</reference>
<gene>
    <name evidence="6" type="primary">lcfB2</name>
    <name evidence="6" type="ORF">AXFE_07000</name>
</gene>
<dbReference type="PANTHER" id="PTHR43201">
    <property type="entry name" value="ACYL-COA SYNTHETASE"/>
    <property type="match status" value="1"/>
</dbReference>
<comment type="similarity">
    <text evidence="1">Belongs to the ATP-dependent AMP-binding enzyme family.</text>
</comment>
<organism evidence="6 7">
    <name type="scientific">Acidithrix ferrooxidans</name>
    <dbReference type="NCBI Taxonomy" id="1280514"/>
    <lineage>
        <taxon>Bacteria</taxon>
        <taxon>Bacillati</taxon>
        <taxon>Actinomycetota</taxon>
        <taxon>Acidimicrobiia</taxon>
        <taxon>Acidimicrobiales</taxon>
        <taxon>Acidimicrobiaceae</taxon>
        <taxon>Acidithrix</taxon>
    </lineage>
</organism>
<dbReference type="Gene3D" id="2.30.38.10">
    <property type="entry name" value="Luciferase, Domain 3"/>
    <property type="match status" value="1"/>
</dbReference>
<evidence type="ECO:0000313" key="6">
    <source>
        <dbReference type="EMBL" id="KJF18312.1"/>
    </source>
</evidence>